<dbReference type="GO" id="GO:0005886">
    <property type="term" value="C:plasma membrane"/>
    <property type="evidence" value="ECO:0007669"/>
    <property type="project" value="TreeGrafter"/>
</dbReference>
<dbReference type="eggNOG" id="ENOG502RT7M">
    <property type="taxonomic scope" value="Eukaryota"/>
</dbReference>
<dbReference type="PANTHER" id="PTHR12185:SF18">
    <property type="entry name" value="SID1 TRANSMEMBRANE FAMILY MEMBER 1"/>
    <property type="match status" value="1"/>
</dbReference>
<comment type="similarity">
    <text evidence="2">Belongs to the SID1 family.</text>
</comment>
<feature type="transmembrane region" description="Helical" evidence="8">
    <location>
        <begin position="245"/>
        <end position="267"/>
    </location>
</feature>
<dbReference type="GO" id="GO:0051033">
    <property type="term" value="F:RNA transmembrane transporter activity"/>
    <property type="evidence" value="ECO:0007669"/>
    <property type="project" value="TreeGrafter"/>
</dbReference>
<organism evidence="11">
    <name type="scientific">Caenorhabditis brenneri</name>
    <name type="common">Nematode worm</name>
    <dbReference type="NCBI Taxonomy" id="135651"/>
    <lineage>
        <taxon>Eukaryota</taxon>
        <taxon>Metazoa</taxon>
        <taxon>Ecdysozoa</taxon>
        <taxon>Nematoda</taxon>
        <taxon>Chromadorea</taxon>
        <taxon>Rhabditida</taxon>
        <taxon>Rhabditina</taxon>
        <taxon>Rhabditomorpha</taxon>
        <taxon>Rhabditoidea</taxon>
        <taxon>Rhabditidae</taxon>
        <taxon>Peloderinae</taxon>
        <taxon>Caenorhabditis</taxon>
    </lineage>
</organism>
<feature type="chain" id="PRO_5012090530" evidence="9">
    <location>
        <begin position="16"/>
        <end position="336"/>
    </location>
</feature>
<gene>
    <name evidence="10" type="ORF">CAEBREN_03538</name>
</gene>
<evidence type="ECO:0000313" key="10">
    <source>
        <dbReference type="EMBL" id="EGT35509.1"/>
    </source>
</evidence>
<keyword evidence="3 8" id="KW-0812">Transmembrane</keyword>
<keyword evidence="7" id="KW-0325">Glycoprotein</keyword>
<reference evidence="11" key="1">
    <citation type="submission" date="2011-07" db="EMBL/GenBank/DDBJ databases">
        <authorList>
            <consortium name="Caenorhabditis brenneri Sequencing and Analysis Consortium"/>
            <person name="Wilson R.K."/>
        </authorList>
    </citation>
    <scope>NUCLEOTIDE SEQUENCE [LARGE SCALE GENOMIC DNA]</scope>
    <source>
        <strain evidence="11">PB2801</strain>
    </source>
</reference>
<protein>
    <submittedName>
        <fullName evidence="10">Uncharacterized protein</fullName>
    </submittedName>
</protein>
<evidence type="ECO:0000256" key="4">
    <source>
        <dbReference type="ARBA" id="ARBA00022729"/>
    </source>
</evidence>
<evidence type="ECO:0000256" key="3">
    <source>
        <dbReference type="ARBA" id="ARBA00022692"/>
    </source>
</evidence>
<dbReference type="Proteomes" id="UP000008068">
    <property type="component" value="Unassembled WGS sequence"/>
</dbReference>
<dbReference type="Pfam" id="PF13965">
    <property type="entry name" value="SID-1_RNA_chan"/>
    <property type="match status" value="2"/>
</dbReference>
<evidence type="ECO:0000256" key="6">
    <source>
        <dbReference type="ARBA" id="ARBA00023136"/>
    </source>
</evidence>
<evidence type="ECO:0000256" key="9">
    <source>
        <dbReference type="SAM" id="SignalP"/>
    </source>
</evidence>
<evidence type="ECO:0000256" key="7">
    <source>
        <dbReference type="ARBA" id="ARBA00023180"/>
    </source>
</evidence>
<dbReference type="InParanoid" id="G0NQ65"/>
<name>G0NQ65_CAEBE</name>
<accession>G0NQ65</accession>
<dbReference type="InterPro" id="IPR025958">
    <property type="entry name" value="SID1_TM_fam"/>
</dbReference>
<keyword evidence="5 8" id="KW-1133">Transmembrane helix</keyword>
<dbReference type="HOGENOM" id="CLU_826978_0_0_1"/>
<keyword evidence="6 8" id="KW-0472">Membrane</keyword>
<keyword evidence="4 9" id="KW-0732">Signal</keyword>
<dbReference type="PANTHER" id="PTHR12185">
    <property type="entry name" value="SID1 TRANSMEMBRANE FAMILY MEMEBER"/>
    <property type="match status" value="1"/>
</dbReference>
<dbReference type="GO" id="GO:0005764">
    <property type="term" value="C:lysosome"/>
    <property type="evidence" value="ECO:0007669"/>
    <property type="project" value="TreeGrafter"/>
</dbReference>
<feature type="transmembrane region" description="Helical" evidence="8">
    <location>
        <begin position="215"/>
        <end position="233"/>
    </location>
</feature>
<comment type="subcellular location">
    <subcellularLocation>
        <location evidence="1">Membrane</location>
        <topology evidence="1">Multi-pass membrane protein</topology>
    </subcellularLocation>
</comment>
<evidence type="ECO:0000313" key="11">
    <source>
        <dbReference type="Proteomes" id="UP000008068"/>
    </source>
</evidence>
<evidence type="ECO:0000256" key="1">
    <source>
        <dbReference type="ARBA" id="ARBA00004141"/>
    </source>
</evidence>
<evidence type="ECO:0000256" key="8">
    <source>
        <dbReference type="SAM" id="Phobius"/>
    </source>
</evidence>
<dbReference type="GO" id="GO:0003725">
    <property type="term" value="F:double-stranded RNA binding"/>
    <property type="evidence" value="ECO:0007669"/>
    <property type="project" value="TreeGrafter"/>
</dbReference>
<dbReference type="FunCoup" id="G0NQ65">
    <property type="interactions" value="1182"/>
</dbReference>
<feature type="signal peptide" evidence="9">
    <location>
        <begin position="1"/>
        <end position="15"/>
    </location>
</feature>
<sequence length="336" mass="39039">MLFSLFFFFFFCTFSEEPHDLILDGNYTSWRTKGNLTPSFFRVLLDEKKPPSAIRVNVDPVKFVLEDPITVTIIRGTTVHNIACPLFDPSGLLELSDNYFYQTFTKFAGFTLKKSEIGEKFHLALTVLPDDALCGKSSETFFQYRMLDRYENNEPSIFEGNDSEGTVIVDKVYLFDKVNMTVSHKEYQKQRLVKDSKYFVPLTSFIYSNYSVSDAIFITGKAQTAIYFFWYIIQKIRFEWSTFTRFYKVMGFAMVSVFVFFETVVYIELATTYQTFSVSMTPAKSRELNVECALPGIDYNDLLHYNCAFNSFTFIILMDFIDSNIKGVPKKNIFVF</sequence>
<dbReference type="EMBL" id="GL379923">
    <property type="protein sequence ID" value="EGT35509.1"/>
    <property type="molecule type" value="Genomic_DNA"/>
</dbReference>
<evidence type="ECO:0000256" key="5">
    <source>
        <dbReference type="ARBA" id="ARBA00022989"/>
    </source>
</evidence>
<evidence type="ECO:0000256" key="2">
    <source>
        <dbReference type="ARBA" id="ARBA00006618"/>
    </source>
</evidence>
<dbReference type="STRING" id="135651.G0NQ65"/>
<dbReference type="AlphaFoldDB" id="G0NQ65"/>
<keyword evidence="11" id="KW-1185">Reference proteome</keyword>
<proteinExistence type="inferred from homology"/>